<protein>
    <submittedName>
        <fullName evidence="2">GNAT family N-acetyltransferase</fullName>
    </submittedName>
</protein>
<name>A0A9X2JLC9_9LACO</name>
<dbReference type="AlphaFoldDB" id="A0A9X2JLC9"/>
<proteinExistence type="predicted"/>
<dbReference type="PANTHER" id="PTHR13355">
    <property type="entry name" value="GLUCOSAMINE 6-PHOSPHATE N-ACETYLTRANSFERASE"/>
    <property type="match status" value="1"/>
</dbReference>
<organism evidence="2 3">
    <name type="scientific">Ligilactobacillus ubinensis</name>
    <dbReference type="NCBI Taxonomy" id="2876789"/>
    <lineage>
        <taxon>Bacteria</taxon>
        <taxon>Bacillati</taxon>
        <taxon>Bacillota</taxon>
        <taxon>Bacilli</taxon>
        <taxon>Lactobacillales</taxon>
        <taxon>Lactobacillaceae</taxon>
        <taxon>Ligilactobacillus</taxon>
    </lineage>
</organism>
<comment type="caution">
    <text evidence="2">The sequence shown here is derived from an EMBL/GenBank/DDBJ whole genome shotgun (WGS) entry which is preliminary data.</text>
</comment>
<feature type="domain" description="N-acetyltransferase" evidence="1">
    <location>
        <begin position="6"/>
        <end position="145"/>
    </location>
</feature>
<dbReference type="GO" id="GO:0004343">
    <property type="term" value="F:glucosamine 6-phosphate N-acetyltransferase activity"/>
    <property type="evidence" value="ECO:0007669"/>
    <property type="project" value="TreeGrafter"/>
</dbReference>
<evidence type="ECO:0000313" key="2">
    <source>
        <dbReference type="EMBL" id="MCP0886843.1"/>
    </source>
</evidence>
<dbReference type="RefSeq" id="WP_253360249.1">
    <property type="nucleotide sequence ID" value="NZ_JAIULA010000009.1"/>
</dbReference>
<sequence length="145" mass="16414">MLVQIKTTTDLNSQVYADAVAIRMEVFVKEQGVDRQLELDFEKGPIYYVGYLADKPVATARVIVQEDNGWHLQRVAILKAFRGQKLGSQILKAIESDARENKVSYLTLGAQDQAQLFYTKLGYQVVGKGFLDANIVHHRMDKKII</sequence>
<dbReference type="Pfam" id="PF13673">
    <property type="entry name" value="Acetyltransf_10"/>
    <property type="match status" value="1"/>
</dbReference>
<dbReference type="InterPro" id="IPR016181">
    <property type="entry name" value="Acyl_CoA_acyltransferase"/>
</dbReference>
<dbReference type="InterPro" id="IPR039143">
    <property type="entry name" value="GNPNAT1-like"/>
</dbReference>
<dbReference type="PROSITE" id="PS51186">
    <property type="entry name" value="GNAT"/>
    <property type="match status" value="1"/>
</dbReference>
<dbReference type="Proteomes" id="UP001139006">
    <property type="component" value="Unassembled WGS sequence"/>
</dbReference>
<dbReference type="InterPro" id="IPR000182">
    <property type="entry name" value="GNAT_dom"/>
</dbReference>
<accession>A0A9X2JLC9</accession>
<evidence type="ECO:0000259" key="1">
    <source>
        <dbReference type="PROSITE" id="PS51186"/>
    </source>
</evidence>
<keyword evidence="3" id="KW-1185">Reference proteome</keyword>
<dbReference type="EMBL" id="JAIULA010000009">
    <property type="protein sequence ID" value="MCP0886843.1"/>
    <property type="molecule type" value="Genomic_DNA"/>
</dbReference>
<dbReference type="Gene3D" id="3.40.630.30">
    <property type="match status" value="1"/>
</dbReference>
<dbReference type="SUPFAM" id="SSF55729">
    <property type="entry name" value="Acyl-CoA N-acyltransferases (Nat)"/>
    <property type="match status" value="1"/>
</dbReference>
<reference evidence="2 3" key="1">
    <citation type="journal article" date="2023" name="Int. J. Syst. Evol. Microbiol.">
        <title>Ligilactobacillus ubinensis sp. nov., a novel species isolated from the wild ferment of a durian fruit (Durio zibethinus).</title>
        <authorList>
            <person name="Heng Y.C."/>
            <person name="Menon N."/>
            <person name="Chen B."/>
            <person name="Loo B.Z.L."/>
            <person name="Wong G.W.J."/>
            <person name="Lim A.C.H."/>
            <person name="Silvaraju S."/>
            <person name="Kittelmann S."/>
        </authorList>
    </citation>
    <scope>NUCLEOTIDE SEQUENCE [LARGE SCALE GENOMIC DNA]</scope>
    <source>
        <strain evidence="2 3">WILCCON 0076</strain>
    </source>
</reference>
<evidence type="ECO:0000313" key="3">
    <source>
        <dbReference type="Proteomes" id="UP001139006"/>
    </source>
</evidence>
<dbReference type="PANTHER" id="PTHR13355:SF11">
    <property type="entry name" value="GLUCOSAMINE 6-PHOSPHATE N-ACETYLTRANSFERASE"/>
    <property type="match status" value="1"/>
</dbReference>
<gene>
    <name evidence="2" type="ORF">LB941_05755</name>
</gene>
<dbReference type="CDD" id="cd04301">
    <property type="entry name" value="NAT_SF"/>
    <property type="match status" value="1"/>
</dbReference>